<dbReference type="EMBL" id="LR796242">
    <property type="protein sequence ID" value="CAB4130644.1"/>
    <property type="molecule type" value="Genomic_DNA"/>
</dbReference>
<name>A0A6J5L809_9CAUD</name>
<gene>
    <name evidence="1" type="ORF">UFOVP120_20</name>
</gene>
<sequence>MTKPYASHFYGQNEIKSYSKWADESDYYNGFNRVKVKPTWRDRLVKWIWPDGLRLALENQREKEHLRLKLLEALRACEDAGRIGLQLYDENEKLNQLVQLTNATPEQVELMSKSVLNQSKEIGILQDKLKRAYEDHKRLHDQVNEWIAKFGEPK</sequence>
<accession>A0A6J5L809</accession>
<protein>
    <submittedName>
        <fullName evidence="1">Uncharacterized protein</fullName>
    </submittedName>
</protein>
<organism evidence="1">
    <name type="scientific">uncultured Caudovirales phage</name>
    <dbReference type="NCBI Taxonomy" id="2100421"/>
    <lineage>
        <taxon>Viruses</taxon>
        <taxon>Duplodnaviria</taxon>
        <taxon>Heunggongvirae</taxon>
        <taxon>Uroviricota</taxon>
        <taxon>Caudoviricetes</taxon>
        <taxon>Peduoviridae</taxon>
        <taxon>Maltschvirus</taxon>
        <taxon>Maltschvirus maltsch</taxon>
    </lineage>
</organism>
<reference evidence="1" key="1">
    <citation type="submission" date="2020-04" db="EMBL/GenBank/DDBJ databases">
        <authorList>
            <person name="Chiriac C."/>
            <person name="Salcher M."/>
            <person name="Ghai R."/>
            <person name="Kavagutti S V."/>
        </authorList>
    </citation>
    <scope>NUCLEOTIDE SEQUENCE</scope>
</reference>
<proteinExistence type="predicted"/>
<evidence type="ECO:0000313" key="1">
    <source>
        <dbReference type="EMBL" id="CAB4130644.1"/>
    </source>
</evidence>